<dbReference type="GO" id="GO:0016887">
    <property type="term" value="F:ATP hydrolysis activity"/>
    <property type="evidence" value="ECO:0007669"/>
    <property type="project" value="InterPro"/>
</dbReference>
<dbReference type="Gene3D" id="3.40.50.300">
    <property type="entry name" value="P-loop containing nucleotide triphosphate hydrolases"/>
    <property type="match status" value="1"/>
</dbReference>
<evidence type="ECO:0000256" key="7">
    <source>
        <dbReference type="ARBA" id="ARBA00022989"/>
    </source>
</evidence>
<evidence type="ECO:0000256" key="6">
    <source>
        <dbReference type="ARBA" id="ARBA00022840"/>
    </source>
</evidence>
<proteinExistence type="predicted"/>
<evidence type="ECO:0000256" key="1">
    <source>
        <dbReference type="ARBA" id="ARBA00004651"/>
    </source>
</evidence>
<feature type="transmembrane region" description="Helical" evidence="9">
    <location>
        <begin position="247"/>
        <end position="270"/>
    </location>
</feature>
<feature type="domain" description="ABC transporter" evidence="10">
    <location>
        <begin position="338"/>
        <end position="573"/>
    </location>
</feature>
<evidence type="ECO:0000256" key="3">
    <source>
        <dbReference type="ARBA" id="ARBA00022475"/>
    </source>
</evidence>
<keyword evidence="4 9" id="KW-0812">Transmembrane</keyword>
<dbReference type="PROSITE" id="PS00211">
    <property type="entry name" value="ABC_TRANSPORTER_1"/>
    <property type="match status" value="1"/>
</dbReference>
<dbReference type="InterPro" id="IPR017871">
    <property type="entry name" value="ABC_transporter-like_CS"/>
</dbReference>
<keyword evidence="8 9" id="KW-0472">Membrane</keyword>
<sequence>MEKELKTKGSMKEFFGLLRQLRWPKGITVTALILALFSTAASLAIPLVTRQLVDSLSAASFNWKTAVFLFVVFVLQALLGGVSYYLLAYIGETIVADLRNKLWDKVLRLPVTYYDENETGETMSRITQDTTMLKQLVSDHLVSFITGIISVIGAVAILLYLDWKMTLIMLISIPVSMAIILPLGRIMHKIAKSTQGEMAKFSGHLGRVLGDIRLVKAYRAEPNEGEKGGNAIRSLFSFGLKEARIQAIISPVMTLVMMSILVVILGYGGAQVSKGDLSPGTLVAIIFLMFQIIIPFAQMAQVFTIFQKAVGATERIQQILRMKSEPANGESVVPAGSIQFESIDFSYESGKDVLQGVTFWANPGNVTAFVGPSGGGKTTIFSLIERFYLPTAGVISVGGTPISEIALSEWRKRIGYVSQESPLLSGTILDNIAYGLEIRPSIDEVKKAAEAANALEFIEAMEDGFETLVGERGMKLSGGQRQRIAIARALLHDPEILLLDEATSNLDSGSETHVQEALQRLMQGRTTLIIAHRLSTVIDADQLIFLEEGRITGIGTHEELFNSHPLYREFAEGQGLK</sequence>
<dbReference type="EMBL" id="JAUBDJ010000009">
    <property type="protein sequence ID" value="MDW0117999.1"/>
    <property type="molecule type" value="Genomic_DNA"/>
</dbReference>
<evidence type="ECO:0000256" key="2">
    <source>
        <dbReference type="ARBA" id="ARBA00022448"/>
    </source>
</evidence>
<evidence type="ECO:0000313" key="12">
    <source>
        <dbReference type="EMBL" id="MDW0117999.1"/>
    </source>
</evidence>
<feature type="transmembrane region" description="Helical" evidence="9">
    <location>
        <begin position="141"/>
        <end position="161"/>
    </location>
</feature>
<dbReference type="InterPro" id="IPR003593">
    <property type="entry name" value="AAA+_ATPase"/>
</dbReference>
<organism evidence="12 13">
    <name type="scientific">Sporosarcina thermotolerans</name>
    <dbReference type="NCBI Taxonomy" id="633404"/>
    <lineage>
        <taxon>Bacteria</taxon>
        <taxon>Bacillati</taxon>
        <taxon>Bacillota</taxon>
        <taxon>Bacilli</taxon>
        <taxon>Bacillales</taxon>
        <taxon>Caryophanaceae</taxon>
        <taxon>Sporosarcina</taxon>
    </lineage>
</organism>
<dbReference type="Pfam" id="PF00005">
    <property type="entry name" value="ABC_tran"/>
    <property type="match status" value="1"/>
</dbReference>
<keyword evidence="6 12" id="KW-0067">ATP-binding</keyword>
<feature type="transmembrane region" description="Helical" evidence="9">
    <location>
        <begin position="282"/>
        <end position="306"/>
    </location>
</feature>
<dbReference type="RefSeq" id="WP_283733780.1">
    <property type="nucleotide sequence ID" value="NZ_CP125968.1"/>
</dbReference>
<keyword evidence="13" id="KW-1185">Reference proteome</keyword>
<comment type="caution">
    <text evidence="12">The sequence shown here is derived from an EMBL/GenBank/DDBJ whole genome shotgun (WGS) entry which is preliminary data.</text>
</comment>
<evidence type="ECO:0000256" key="8">
    <source>
        <dbReference type="ARBA" id="ARBA00023136"/>
    </source>
</evidence>
<keyword evidence="5" id="KW-0547">Nucleotide-binding</keyword>
<dbReference type="PROSITE" id="PS50929">
    <property type="entry name" value="ABC_TM1F"/>
    <property type="match status" value="1"/>
</dbReference>
<dbReference type="PANTHER" id="PTHR43394:SF1">
    <property type="entry name" value="ATP-BINDING CASSETTE SUB-FAMILY B MEMBER 10, MITOCHONDRIAL"/>
    <property type="match status" value="1"/>
</dbReference>
<keyword evidence="2" id="KW-0813">Transport</keyword>
<accession>A0AAW9AAB3</accession>
<dbReference type="InterPro" id="IPR003439">
    <property type="entry name" value="ABC_transporter-like_ATP-bd"/>
</dbReference>
<keyword evidence="3" id="KW-1003">Cell membrane</keyword>
<evidence type="ECO:0000256" key="4">
    <source>
        <dbReference type="ARBA" id="ARBA00022692"/>
    </source>
</evidence>
<reference evidence="12 13" key="1">
    <citation type="submission" date="2023-06" db="EMBL/GenBank/DDBJ databases">
        <title>Sporosarcina sp. nov., isolated from Korean traditional fermented seafood 'Jeotgal'.</title>
        <authorList>
            <person name="Yang A.I."/>
            <person name="Shin N.-R."/>
        </authorList>
    </citation>
    <scope>NUCLEOTIDE SEQUENCE [LARGE SCALE GENOMIC DNA]</scope>
    <source>
        <strain evidence="12 13">KCTC43456</strain>
    </source>
</reference>
<protein>
    <submittedName>
        <fullName evidence="12">ABC transporter ATP-binding protein</fullName>
    </submittedName>
</protein>
<dbReference type="SUPFAM" id="SSF90123">
    <property type="entry name" value="ABC transporter transmembrane region"/>
    <property type="match status" value="1"/>
</dbReference>
<comment type="subcellular location">
    <subcellularLocation>
        <location evidence="1">Cell membrane</location>
        <topology evidence="1">Multi-pass membrane protein</topology>
    </subcellularLocation>
</comment>
<dbReference type="Gene3D" id="1.20.1560.10">
    <property type="entry name" value="ABC transporter type 1, transmembrane domain"/>
    <property type="match status" value="1"/>
</dbReference>
<name>A0AAW9AAB3_9BACL</name>
<dbReference type="AlphaFoldDB" id="A0AAW9AAB3"/>
<dbReference type="FunFam" id="1.20.1560.10:FF:000011">
    <property type="entry name" value="Multidrug ABC transporter ATP-binding protein"/>
    <property type="match status" value="1"/>
</dbReference>
<evidence type="ECO:0000256" key="9">
    <source>
        <dbReference type="SAM" id="Phobius"/>
    </source>
</evidence>
<dbReference type="FunFam" id="3.40.50.300:FF:000221">
    <property type="entry name" value="Multidrug ABC transporter ATP-binding protein"/>
    <property type="match status" value="1"/>
</dbReference>
<feature type="transmembrane region" description="Helical" evidence="9">
    <location>
        <begin position="68"/>
        <end position="91"/>
    </location>
</feature>
<evidence type="ECO:0000313" key="13">
    <source>
        <dbReference type="Proteomes" id="UP001271648"/>
    </source>
</evidence>
<dbReference type="PANTHER" id="PTHR43394">
    <property type="entry name" value="ATP-DEPENDENT PERMEASE MDL1, MITOCHONDRIAL"/>
    <property type="match status" value="1"/>
</dbReference>
<evidence type="ECO:0000259" key="11">
    <source>
        <dbReference type="PROSITE" id="PS50929"/>
    </source>
</evidence>
<dbReference type="SMART" id="SM00382">
    <property type="entry name" value="AAA"/>
    <property type="match status" value="1"/>
</dbReference>
<feature type="transmembrane region" description="Helical" evidence="9">
    <location>
        <begin position="167"/>
        <end position="184"/>
    </location>
</feature>
<feature type="domain" description="ABC transmembrane type-1" evidence="11">
    <location>
        <begin position="29"/>
        <end position="308"/>
    </location>
</feature>
<dbReference type="InterPro" id="IPR027417">
    <property type="entry name" value="P-loop_NTPase"/>
</dbReference>
<dbReference type="PROSITE" id="PS50893">
    <property type="entry name" value="ABC_TRANSPORTER_2"/>
    <property type="match status" value="1"/>
</dbReference>
<dbReference type="InterPro" id="IPR011527">
    <property type="entry name" value="ABC1_TM_dom"/>
</dbReference>
<dbReference type="GO" id="GO:0005886">
    <property type="term" value="C:plasma membrane"/>
    <property type="evidence" value="ECO:0007669"/>
    <property type="project" value="UniProtKB-SubCell"/>
</dbReference>
<dbReference type="SUPFAM" id="SSF52540">
    <property type="entry name" value="P-loop containing nucleoside triphosphate hydrolases"/>
    <property type="match status" value="1"/>
</dbReference>
<dbReference type="GO" id="GO:0015421">
    <property type="term" value="F:ABC-type oligopeptide transporter activity"/>
    <property type="evidence" value="ECO:0007669"/>
    <property type="project" value="TreeGrafter"/>
</dbReference>
<dbReference type="GO" id="GO:0005524">
    <property type="term" value="F:ATP binding"/>
    <property type="evidence" value="ECO:0007669"/>
    <property type="project" value="UniProtKB-KW"/>
</dbReference>
<keyword evidence="7 9" id="KW-1133">Transmembrane helix</keyword>
<gene>
    <name evidence="12" type="ORF">QTL97_13725</name>
</gene>
<dbReference type="CDD" id="cd18551">
    <property type="entry name" value="ABC_6TM_LmrA_like"/>
    <property type="match status" value="1"/>
</dbReference>
<dbReference type="Proteomes" id="UP001271648">
    <property type="component" value="Unassembled WGS sequence"/>
</dbReference>
<evidence type="ECO:0000256" key="5">
    <source>
        <dbReference type="ARBA" id="ARBA00022741"/>
    </source>
</evidence>
<evidence type="ECO:0000259" key="10">
    <source>
        <dbReference type="PROSITE" id="PS50893"/>
    </source>
</evidence>
<dbReference type="InterPro" id="IPR039421">
    <property type="entry name" value="Type_1_exporter"/>
</dbReference>
<dbReference type="InterPro" id="IPR036640">
    <property type="entry name" value="ABC1_TM_sf"/>
</dbReference>
<dbReference type="Pfam" id="PF00664">
    <property type="entry name" value="ABC_membrane"/>
    <property type="match status" value="1"/>
</dbReference>